<evidence type="ECO:0000256" key="5">
    <source>
        <dbReference type="ARBA" id="ARBA00023136"/>
    </source>
</evidence>
<proteinExistence type="predicted"/>
<organism evidence="7 8">
    <name type="scientific">Methylopila jiangsuensis</name>
    <dbReference type="NCBI Taxonomy" id="586230"/>
    <lineage>
        <taxon>Bacteria</taxon>
        <taxon>Pseudomonadati</taxon>
        <taxon>Pseudomonadota</taxon>
        <taxon>Alphaproteobacteria</taxon>
        <taxon>Hyphomicrobiales</taxon>
        <taxon>Methylopilaceae</taxon>
        <taxon>Methylopila</taxon>
    </lineage>
</organism>
<sequence>MTAVSTAARIAVPFRRRVHGSRVAQLALIACLWLAGEGVTRLAGLPVPGGVVGLALALALLMSGRLSLFSLKRGADLLLADLLLFFVPLVVAVVEHRELVGLLGLKILVVILAGTAAVIGVTALTVELCFRLRSRHERVA</sequence>
<dbReference type="InterPro" id="IPR005538">
    <property type="entry name" value="LrgA/CidA"/>
</dbReference>
<comment type="subcellular location">
    <subcellularLocation>
        <location evidence="1">Cell membrane</location>
        <topology evidence="1">Multi-pass membrane protein</topology>
    </subcellularLocation>
</comment>
<keyword evidence="5 6" id="KW-0472">Membrane</keyword>
<dbReference type="PANTHER" id="PTHR33931">
    <property type="entry name" value="HOLIN-LIKE PROTEIN CIDA-RELATED"/>
    <property type="match status" value="1"/>
</dbReference>
<dbReference type="Pfam" id="PF03788">
    <property type="entry name" value="LrgA"/>
    <property type="match status" value="1"/>
</dbReference>
<gene>
    <name evidence="7" type="ORF">GCM10008171_11970</name>
</gene>
<dbReference type="RefSeq" id="WP_271203873.1">
    <property type="nucleotide sequence ID" value="NZ_BSFK01000005.1"/>
</dbReference>
<dbReference type="EMBL" id="BSFK01000005">
    <property type="protein sequence ID" value="GLK75943.1"/>
    <property type="molecule type" value="Genomic_DNA"/>
</dbReference>
<keyword evidence="4 6" id="KW-1133">Transmembrane helix</keyword>
<reference evidence="7" key="1">
    <citation type="journal article" date="2014" name="Int. J. Syst. Evol. Microbiol.">
        <title>Complete genome sequence of Corynebacterium casei LMG S-19264T (=DSM 44701T), isolated from a smear-ripened cheese.</title>
        <authorList>
            <consortium name="US DOE Joint Genome Institute (JGI-PGF)"/>
            <person name="Walter F."/>
            <person name="Albersmeier A."/>
            <person name="Kalinowski J."/>
            <person name="Ruckert C."/>
        </authorList>
    </citation>
    <scope>NUCLEOTIDE SEQUENCE</scope>
    <source>
        <strain evidence="7">VKM B-2555</strain>
    </source>
</reference>
<comment type="caution">
    <text evidence="7">The sequence shown here is derived from an EMBL/GenBank/DDBJ whole genome shotgun (WGS) entry which is preliminary data.</text>
</comment>
<evidence type="ECO:0008006" key="9">
    <source>
        <dbReference type="Google" id="ProtNLM"/>
    </source>
</evidence>
<evidence type="ECO:0000256" key="3">
    <source>
        <dbReference type="ARBA" id="ARBA00022692"/>
    </source>
</evidence>
<dbReference type="Proteomes" id="UP001143364">
    <property type="component" value="Unassembled WGS sequence"/>
</dbReference>
<feature type="transmembrane region" description="Helical" evidence="6">
    <location>
        <begin position="42"/>
        <end position="62"/>
    </location>
</feature>
<feature type="transmembrane region" description="Helical" evidence="6">
    <location>
        <begin position="74"/>
        <end position="94"/>
    </location>
</feature>
<dbReference type="GO" id="GO:0005886">
    <property type="term" value="C:plasma membrane"/>
    <property type="evidence" value="ECO:0007669"/>
    <property type="project" value="UniProtKB-SubCell"/>
</dbReference>
<feature type="transmembrane region" description="Helical" evidence="6">
    <location>
        <begin position="106"/>
        <end position="130"/>
    </location>
</feature>
<protein>
    <recommendedName>
        <fullName evidence="9">Holin-like protein</fullName>
    </recommendedName>
</protein>
<evidence type="ECO:0000313" key="8">
    <source>
        <dbReference type="Proteomes" id="UP001143364"/>
    </source>
</evidence>
<evidence type="ECO:0000313" key="7">
    <source>
        <dbReference type="EMBL" id="GLK75943.1"/>
    </source>
</evidence>
<dbReference type="AlphaFoldDB" id="A0A9W6N356"/>
<accession>A0A9W6N356</accession>
<keyword evidence="3 6" id="KW-0812">Transmembrane</keyword>
<dbReference type="PANTHER" id="PTHR33931:SF2">
    <property type="entry name" value="HOLIN-LIKE PROTEIN CIDA"/>
    <property type="match status" value="1"/>
</dbReference>
<reference evidence="7" key="2">
    <citation type="submission" date="2023-01" db="EMBL/GenBank/DDBJ databases">
        <authorList>
            <person name="Sun Q."/>
            <person name="Evtushenko L."/>
        </authorList>
    </citation>
    <scope>NUCLEOTIDE SEQUENCE</scope>
    <source>
        <strain evidence="7">VKM B-2555</strain>
    </source>
</reference>
<evidence type="ECO:0000256" key="4">
    <source>
        <dbReference type="ARBA" id="ARBA00022989"/>
    </source>
</evidence>
<keyword evidence="2" id="KW-1003">Cell membrane</keyword>
<feature type="transmembrane region" description="Helical" evidence="6">
    <location>
        <begin position="20"/>
        <end position="36"/>
    </location>
</feature>
<evidence type="ECO:0000256" key="6">
    <source>
        <dbReference type="SAM" id="Phobius"/>
    </source>
</evidence>
<evidence type="ECO:0000256" key="1">
    <source>
        <dbReference type="ARBA" id="ARBA00004651"/>
    </source>
</evidence>
<keyword evidence="8" id="KW-1185">Reference proteome</keyword>
<evidence type="ECO:0000256" key="2">
    <source>
        <dbReference type="ARBA" id="ARBA00022475"/>
    </source>
</evidence>
<name>A0A9W6N356_9HYPH</name>